<feature type="domain" description="EAL" evidence="1">
    <location>
        <begin position="8"/>
        <end position="256"/>
    </location>
</feature>
<evidence type="ECO:0000313" key="3">
    <source>
        <dbReference type="Proteomes" id="UP000809621"/>
    </source>
</evidence>
<dbReference type="Gene3D" id="3.20.20.450">
    <property type="entry name" value="EAL domain"/>
    <property type="match status" value="1"/>
</dbReference>
<dbReference type="PANTHER" id="PTHR33121">
    <property type="entry name" value="CYCLIC DI-GMP PHOSPHODIESTERASE PDEF"/>
    <property type="match status" value="1"/>
</dbReference>
<dbReference type="PROSITE" id="PS50883">
    <property type="entry name" value="EAL"/>
    <property type="match status" value="1"/>
</dbReference>
<dbReference type="PANTHER" id="PTHR33121:SF76">
    <property type="entry name" value="SIGNALING PROTEIN"/>
    <property type="match status" value="1"/>
</dbReference>
<evidence type="ECO:0000313" key="2">
    <source>
        <dbReference type="EMBL" id="MBM7037001.1"/>
    </source>
</evidence>
<dbReference type="CDD" id="cd01948">
    <property type="entry name" value="EAL"/>
    <property type="match status" value="1"/>
</dbReference>
<gene>
    <name evidence="2" type="ORF">JQC93_11365</name>
</gene>
<proteinExistence type="predicted"/>
<comment type="caution">
    <text evidence="2">The sequence shown here is derived from an EMBL/GenBank/DDBJ whole genome shotgun (WGS) entry which is preliminary data.</text>
</comment>
<dbReference type="InterPro" id="IPR035919">
    <property type="entry name" value="EAL_sf"/>
</dbReference>
<protein>
    <submittedName>
        <fullName evidence="2">EAL domain-containing protein</fullName>
    </submittedName>
</protein>
<dbReference type="InterPro" id="IPR001633">
    <property type="entry name" value="EAL_dom"/>
</dbReference>
<evidence type="ECO:0000259" key="1">
    <source>
        <dbReference type="PROSITE" id="PS50883"/>
    </source>
</evidence>
<dbReference type="EMBL" id="JAFEUM010000004">
    <property type="protein sequence ID" value="MBM7037001.1"/>
    <property type="molecule type" value="Genomic_DNA"/>
</dbReference>
<dbReference type="InterPro" id="IPR050706">
    <property type="entry name" value="Cyclic-di-GMP_PDE-like"/>
</dbReference>
<dbReference type="Pfam" id="PF00563">
    <property type="entry name" value="EAL"/>
    <property type="match status" value="1"/>
</dbReference>
<accession>A0ABS2HIS6</accession>
<dbReference type="RefSeq" id="WP_205158557.1">
    <property type="nucleotide sequence ID" value="NZ_JAFEUM010000004.1"/>
</dbReference>
<sequence length="256" mass="29375">MLERNQLDIILENDRGQFYAEYRSAMLTSVFQPIFDRQGNVFGYEALLRIINQRGEHIRPDLFFSSQKISSHDKHQVEQISRQLHLLNFRHSDFSSHHLFLNVLPDATHKLSEQLERSPREFNEGNIENIVFEFVEFAASDEGEFNHAAKKIASNGSKIAVDDYGIQHSNKRRVDSIEPQIIKFDRSLLRAFMQGDKSKLLDGLKVAKSIQAKTVIEGIESASDMLAMQELGFNYFQGFYLALPQTLPSRTAVLRA</sequence>
<dbReference type="Proteomes" id="UP000809621">
    <property type="component" value="Unassembled WGS sequence"/>
</dbReference>
<name>A0ABS2HIS6_9VIBR</name>
<organism evidence="2 3">
    <name type="scientific">Vibrio ulleungensis</name>
    <dbReference type="NCBI Taxonomy" id="2807619"/>
    <lineage>
        <taxon>Bacteria</taxon>
        <taxon>Pseudomonadati</taxon>
        <taxon>Pseudomonadota</taxon>
        <taxon>Gammaproteobacteria</taxon>
        <taxon>Vibrionales</taxon>
        <taxon>Vibrionaceae</taxon>
        <taxon>Vibrio</taxon>
    </lineage>
</organism>
<reference evidence="2 3" key="1">
    <citation type="submission" date="2021-02" db="EMBL/GenBank/DDBJ databases">
        <authorList>
            <person name="Park J.-S."/>
        </authorList>
    </citation>
    <scope>NUCLEOTIDE SEQUENCE [LARGE SCALE GENOMIC DNA]</scope>
    <source>
        <strain evidence="2 3">188UL20-2</strain>
    </source>
</reference>
<dbReference type="SMART" id="SM00052">
    <property type="entry name" value="EAL"/>
    <property type="match status" value="1"/>
</dbReference>
<dbReference type="SUPFAM" id="SSF141868">
    <property type="entry name" value="EAL domain-like"/>
    <property type="match status" value="1"/>
</dbReference>
<keyword evidence="3" id="KW-1185">Reference proteome</keyword>